<evidence type="ECO:0000313" key="5">
    <source>
        <dbReference type="Proteomes" id="UP000007304"/>
    </source>
</evidence>
<dbReference type="AlphaFoldDB" id="H6BU26"/>
<dbReference type="eggNOG" id="KOG1502">
    <property type="taxonomic scope" value="Eukaryota"/>
</dbReference>
<dbReference type="STRING" id="858893.H6BU26"/>
<dbReference type="SUPFAM" id="SSF51735">
    <property type="entry name" value="NAD(P)-binding Rossmann-fold domains"/>
    <property type="match status" value="1"/>
</dbReference>
<dbReference type="InterPro" id="IPR050425">
    <property type="entry name" value="NAD(P)_dehydrat-like"/>
</dbReference>
<comment type="similarity">
    <text evidence="2">Belongs to the NAD(P)-dependent epimerase/dehydratase family. Dihydroflavonol-4-reductase subfamily.</text>
</comment>
<protein>
    <submittedName>
        <fullName evidence="4">Dihydroflavonol-4-reductase</fullName>
    </submittedName>
</protein>
<proteinExistence type="inferred from homology"/>
<keyword evidence="1" id="KW-0560">Oxidoreductase</keyword>
<dbReference type="PANTHER" id="PTHR10366:SF579">
    <property type="entry name" value="3-BETA HYDROXYSTEROID DEHYDROGENASE_ISOMERASE FAMILY PROTEIN (AFU_ORTHOLOGUE AFUA_3G02250)"/>
    <property type="match status" value="1"/>
</dbReference>
<dbReference type="GeneID" id="20308373"/>
<dbReference type="Pfam" id="PF01370">
    <property type="entry name" value="Epimerase"/>
    <property type="match status" value="1"/>
</dbReference>
<dbReference type="OrthoDB" id="2735536at2759"/>
<dbReference type="EMBL" id="JH226132">
    <property type="protein sequence ID" value="EHY55604.1"/>
    <property type="molecule type" value="Genomic_DNA"/>
</dbReference>
<dbReference type="HOGENOM" id="CLU_007383_9_2_1"/>
<sequence length="353" mass="39302">MISNMDNTFSNVLVTGATGFIGAHVVDNLLEKGFNVRAVARSKQKADLMRQARKAYDSKLKFVFIQDLSQEGAFNGLLDGIDGIIHVASVSVHFLKRKPLNYSVADKEKELIIPAITGVRSILEAAARSPAKRVVMTSSFGGVLDMNRPLTSEWTYSEKDWNPITYAEAISPDATPQDAYRASKKFAEQEAWRFMETKTPDFDLVTLCPSMVFGPVAHPVSSVQNLNESNALLWRVANSDGNTPLPPARFNFWIDVRDLAEIHVKALLTPQAGGKRYLPVAPEKFNYQLASEIIARNFPSAASSATAEKQKILENVNVDRKNLDEDFDMAYRRFEETVVDFTKQAYRMAGPST</sequence>
<dbReference type="GO" id="GO:0016616">
    <property type="term" value="F:oxidoreductase activity, acting on the CH-OH group of donors, NAD or NADP as acceptor"/>
    <property type="evidence" value="ECO:0007669"/>
    <property type="project" value="TreeGrafter"/>
</dbReference>
<keyword evidence="5" id="KW-1185">Reference proteome</keyword>
<dbReference type="InterPro" id="IPR001509">
    <property type="entry name" value="Epimerase_deHydtase"/>
</dbReference>
<organism evidence="4 5">
    <name type="scientific">Exophiala dermatitidis (strain ATCC 34100 / CBS 525.76 / NIH/UT8656)</name>
    <name type="common">Black yeast</name>
    <name type="synonym">Wangiella dermatitidis</name>
    <dbReference type="NCBI Taxonomy" id="858893"/>
    <lineage>
        <taxon>Eukaryota</taxon>
        <taxon>Fungi</taxon>
        <taxon>Dikarya</taxon>
        <taxon>Ascomycota</taxon>
        <taxon>Pezizomycotina</taxon>
        <taxon>Eurotiomycetes</taxon>
        <taxon>Chaetothyriomycetidae</taxon>
        <taxon>Chaetothyriales</taxon>
        <taxon>Herpotrichiellaceae</taxon>
        <taxon>Exophiala</taxon>
    </lineage>
</organism>
<dbReference type="Gene3D" id="3.40.50.720">
    <property type="entry name" value="NAD(P)-binding Rossmann-like Domain"/>
    <property type="match status" value="1"/>
</dbReference>
<dbReference type="InterPro" id="IPR036291">
    <property type="entry name" value="NAD(P)-bd_dom_sf"/>
</dbReference>
<accession>H6BU26</accession>
<evidence type="ECO:0000256" key="2">
    <source>
        <dbReference type="ARBA" id="ARBA00023445"/>
    </source>
</evidence>
<dbReference type="VEuPathDB" id="FungiDB:HMPREF1120_03734"/>
<dbReference type="RefSeq" id="XP_009156064.1">
    <property type="nucleotide sequence ID" value="XM_009157816.1"/>
</dbReference>
<dbReference type="InParanoid" id="H6BU26"/>
<dbReference type="Proteomes" id="UP000007304">
    <property type="component" value="Unassembled WGS sequence"/>
</dbReference>
<dbReference type="OMA" id="DIMEGID"/>
<dbReference type="PANTHER" id="PTHR10366">
    <property type="entry name" value="NAD DEPENDENT EPIMERASE/DEHYDRATASE"/>
    <property type="match status" value="1"/>
</dbReference>
<evidence type="ECO:0000256" key="1">
    <source>
        <dbReference type="ARBA" id="ARBA00023002"/>
    </source>
</evidence>
<reference evidence="4" key="1">
    <citation type="submission" date="2011-07" db="EMBL/GenBank/DDBJ databases">
        <title>The Genome Sequence of Exophiala (Wangiella) dermatitidis NIH/UT8656.</title>
        <authorList>
            <consortium name="The Broad Institute Genome Sequencing Platform"/>
            <person name="Cuomo C."/>
            <person name="Wang Z."/>
            <person name="Hunicke-Smith S."/>
            <person name="Szanislo P.J."/>
            <person name="Earl A."/>
            <person name="Young S.K."/>
            <person name="Zeng Q."/>
            <person name="Gargeya S."/>
            <person name="Fitzgerald M."/>
            <person name="Haas B."/>
            <person name="Abouelleil A."/>
            <person name="Alvarado L."/>
            <person name="Arachchi H.M."/>
            <person name="Berlin A."/>
            <person name="Brown A."/>
            <person name="Chapman S.B."/>
            <person name="Chen Z."/>
            <person name="Dunbar C."/>
            <person name="Freedman E."/>
            <person name="Gearin G."/>
            <person name="Gellesch M."/>
            <person name="Goldberg J."/>
            <person name="Griggs A."/>
            <person name="Gujja S."/>
            <person name="Heiman D."/>
            <person name="Howarth C."/>
            <person name="Larson L."/>
            <person name="Lui A."/>
            <person name="MacDonald P.J.P."/>
            <person name="Montmayeur A."/>
            <person name="Murphy C."/>
            <person name="Neiman D."/>
            <person name="Pearson M."/>
            <person name="Priest M."/>
            <person name="Roberts A."/>
            <person name="Saif S."/>
            <person name="Shea T."/>
            <person name="Shenoy N."/>
            <person name="Sisk P."/>
            <person name="Stolte C."/>
            <person name="Sykes S."/>
            <person name="Wortman J."/>
            <person name="Nusbaum C."/>
            <person name="Birren B."/>
        </authorList>
    </citation>
    <scope>NUCLEOTIDE SEQUENCE</scope>
    <source>
        <strain evidence="4">NIH/UT8656</strain>
    </source>
</reference>
<name>H6BU26_EXODN</name>
<gene>
    <name evidence="4" type="ORF">HMPREF1120_03734</name>
</gene>
<evidence type="ECO:0000259" key="3">
    <source>
        <dbReference type="Pfam" id="PF01370"/>
    </source>
</evidence>
<evidence type="ECO:0000313" key="4">
    <source>
        <dbReference type="EMBL" id="EHY55604.1"/>
    </source>
</evidence>
<feature type="domain" description="NAD-dependent epimerase/dehydratase" evidence="3">
    <location>
        <begin position="12"/>
        <end position="275"/>
    </location>
</feature>